<dbReference type="InterPro" id="IPR052360">
    <property type="entry name" value="Transcr_Regulatory_Proteins"/>
</dbReference>
<name>A0A4P7NM70_PYROR</name>
<protein>
    <recommendedName>
        <fullName evidence="9">Zn(2)-C6 fungal-type domain-containing protein</fullName>
    </recommendedName>
</protein>
<feature type="chain" id="PRO_5020629882" description="Zn(2)-C6 fungal-type domain-containing protein" evidence="8">
    <location>
        <begin position="20"/>
        <end position="609"/>
    </location>
</feature>
<evidence type="ECO:0000256" key="3">
    <source>
        <dbReference type="ARBA" id="ARBA00023015"/>
    </source>
</evidence>
<dbReference type="PANTHER" id="PTHR36206:SF16">
    <property type="entry name" value="TRANSCRIPTION FACTOR DOMAIN-CONTAINING PROTEIN-RELATED"/>
    <property type="match status" value="1"/>
</dbReference>
<keyword evidence="8" id="KW-0732">Signal</keyword>
<feature type="region of interest" description="Disordered" evidence="7">
    <location>
        <begin position="20"/>
        <end position="42"/>
    </location>
</feature>
<keyword evidence="6" id="KW-0539">Nucleus</keyword>
<keyword evidence="2" id="KW-0862">Zinc</keyword>
<gene>
    <name evidence="10" type="ORF">PoMZ_12181</name>
</gene>
<evidence type="ECO:0000256" key="1">
    <source>
        <dbReference type="ARBA" id="ARBA00022723"/>
    </source>
</evidence>
<evidence type="ECO:0000259" key="9">
    <source>
        <dbReference type="PROSITE" id="PS50048"/>
    </source>
</evidence>
<evidence type="ECO:0000256" key="5">
    <source>
        <dbReference type="ARBA" id="ARBA00023163"/>
    </source>
</evidence>
<dbReference type="PROSITE" id="PS50048">
    <property type="entry name" value="ZN2_CY6_FUNGAL_2"/>
    <property type="match status" value="1"/>
</dbReference>
<dbReference type="GO" id="GO:0000981">
    <property type="term" value="F:DNA-binding transcription factor activity, RNA polymerase II-specific"/>
    <property type="evidence" value="ECO:0007669"/>
    <property type="project" value="InterPro"/>
</dbReference>
<dbReference type="SUPFAM" id="SSF57701">
    <property type="entry name" value="Zn2/Cys6 DNA-binding domain"/>
    <property type="match status" value="1"/>
</dbReference>
<dbReference type="InterPro" id="IPR001138">
    <property type="entry name" value="Zn2Cys6_DnaBD"/>
</dbReference>
<keyword evidence="1" id="KW-0479">Metal-binding</keyword>
<feature type="compositionally biased region" description="Polar residues" evidence="7">
    <location>
        <begin position="27"/>
        <end position="38"/>
    </location>
</feature>
<dbReference type="Pfam" id="PF11951">
    <property type="entry name" value="Fungal_trans_2"/>
    <property type="match status" value="1"/>
</dbReference>
<evidence type="ECO:0000313" key="11">
    <source>
        <dbReference type="Proteomes" id="UP000294847"/>
    </source>
</evidence>
<dbReference type="SMART" id="SM00066">
    <property type="entry name" value="GAL4"/>
    <property type="match status" value="1"/>
</dbReference>
<dbReference type="CDD" id="cd00067">
    <property type="entry name" value="GAL4"/>
    <property type="match status" value="1"/>
</dbReference>
<dbReference type="GO" id="GO:0003677">
    <property type="term" value="F:DNA binding"/>
    <property type="evidence" value="ECO:0007669"/>
    <property type="project" value="UniProtKB-KW"/>
</dbReference>
<evidence type="ECO:0000256" key="4">
    <source>
        <dbReference type="ARBA" id="ARBA00023125"/>
    </source>
</evidence>
<dbReference type="Pfam" id="PF00172">
    <property type="entry name" value="Zn_clus"/>
    <property type="match status" value="1"/>
</dbReference>
<dbReference type="InterPro" id="IPR036864">
    <property type="entry name" value="Zn2-C6_fun-type_DNA-bd_sf"/>
</dbReference>
<sequence length="609" mass="68240">MSLNVLLKFLGALASPAIKDREMSAPSDPSNTRGSQLQGKRHTKVKSGCRTCKVRRVKCDEGRPACQRCVSTRRVCEGYGIWGGGSQVYSPAVAAAAAASANANAVTLSQAGEVRRQTVTESEYRYLDWFKERAKRKLMGPFDWNFWDNLLMQATASEPAVLHAALAISTAHQARFTAAAAALGNANHIPSMDTPDGLEQFTLEQYNKSIRHLNRQPVSGSGSKPAVRVTIITCAVFVCLENLRGNYRTAFKHLQNGLRLLNQMQPSRPAGPRRKNSMTLEVGPKQHREVIDDWLVDTFARLNLQATMLGGTSNPHQVVPRTLSPQLPTHSYESVAHARLHIDRLVNNIICLQAERDGQGETTAKQLAEQKLILAELEIWHRAFVTYEKDHIGVYDIKERIAATILHSFHAMGVVMVTTCLGPQSEMSYDALLKHFITIINDSREMVNVCFTYIPKYAHGVSHVDIGWIAPLYYTAIRCRIRRIRHQAIKLMRVAGHSEGFWDARIAAGIASDIIKVEEGNFFANPQEDQDLKQVAAVDPLPSEQDLLDLPVLPENRRLRNVKISLPDSLDEKLRASWESKLQDGEWKHINKEYNLAEINDHYQFVKSD</sequence>
<dbReference type="GO" id="GO:0008270">
    <property type="term" value="F:zinc ion binding"/>
    <property type="evidence" value="ECO:0007669"/>
    <property type="project" value="InterPro"/>
</dbReference>
<proteinExistence type="predicted"/>
<accession>A0A4P7NM70</accession>
<keyword evidence="3" id="KW-0805">Transcription regulation</keyword>
<dbReference type="InterPro" id="IPR021858">
    <property type="entry name" value="Fun_TF"/>
</dbReference>
<reference evidence="10 11" key="1">
    <citation type="journal article" date="2019" name="Mol. Biol. Evol.">
        <title>Blast fungal genomes show frequent chromosomal changes, gene gains and losses, and effector gene turnover.</title>
        <authorList>
            <person name="Gomez Luciano L.B."/>
            <person name="Jason Tsai I."/>
            <person name="Chuma I."/>
            <person name="Tosa Y."/>
            <person name="Chen Y.H."/>
            <person name="Li J.Y."/>
            <person name="Li M.Y."/>
            <person name="Jade Lu M.Y."/>
            <person name="Nakayashiki H."/>
            <person name="Li W.H."/>
        </authorList>
    </citation>
    <scope>NUCLEOTIDE SEQUENCE [LARGE SCALE GENOMIC DNA]</scope>
    <source>
        <strain evidence="10">MZ5-1-6</strain>
    </source>
</reference>
<evidence type="ECO:0000256" key="8">
    <source>
        <dbReference type="SAM" id="SignalP"/>
    </source>
</evidence>
<dbReference type="AlphaFoldDB" id="A0A4P7NM70"/>
<dbReference type="EMBL" id="CP034208">
    <property type="protein sequence ID" value="QBZ63284.1"/>
    <property type="molecule type" value="Genomic_DNA"/>
</dbReference>
<dbReference type="Gene3D" id="4.10.240.10">
    <property type="entry name" value="Zn(2)-C6 fungal-type DNA-binding domain"/>
    <property type="match status" value="1"/>
</dbReference>
<evidence type="ECO:0000256" key="6">
    <source>
        <dbReference type="ARBA" id="ARBA00023242"/>
    </source>
</evidence>
<keyword evidence="5" id="KW-0804">Transcription</keyword>
<evidence type="ECO:0000313" key="10">
    <source>
        <dbReference type="EMBL" id="QBZ63284.1"/>
    </source>
</evidence>
<feature type="domain" description="Zn(2)-C6 fungal-type" evidence="9">
    <location>
        <begin position="48"/>
        <end position="76"/>
    </location>
</feature>
<feature type="signal peptide" evidence="8">
    <location>
        <begin position="1"/>
        <end position="19"/>
    </location>
</feature>
<dbReference type="PROSITE" id="PS00463">
    <property type="entry name" value="ZN2_CY6_FUNGAL_1"/>
    <property type="match status" value="1"/>
</dbReference>
<organism evidence="10 11">
    <name type="scientific">Pyricularia oryzae</name>
    <name type="common">Rice blast fungus</name>
    <name type="synonym">Magnaporthe oryzae</name>
    <dbReference type="NCBI Taxonomy" id="318829"/>
    <lineage>
        <taxon>Eukaryota</taxon>
        <taxon>Fungi</taxon>
        <taxon>Dikarya</taxon>
        <taxon>Ascomycota</taxon>
        <taxon>Pezizomycotina</taxon>
        <taxon>Sordariomycetes</taxon>
        <taxon>Sordariomycetidae</taxon>
        <taxon>Magnaporthales</taxon>
        <taxon>Pyriculariaceae</taxon>
        <taxon>Pyricularia</taxon>
    </lineage>
</organism>
<dbReference type="PANTHER" id="PTHR36206">
    <property type="entry name" value="ASPERCRYPTIN BIOSYNTHESIS CLUSTER-SPECIFIC TRANSCRIPTION REGULATOR ATNN-RELATED"/>
    <property type="match status" value="1"/>
</dbReference>
<keyword evidence="4" id="KW-0238">DNA-binding</keyword>
<evidence type="ECO:0000256" key="7">
    <source>
        <dbReference type="SAM" id="MobiDB-lite"/>
    </source>
</evidence>
<dbReference type="Proteomes" id="UP000294847">
    <property type="component" value="Chromosome 5"/>
</dbReference>
<evidence type="ECO:0000256" key="2">
    <source>
        <dbReference type="ARBA" id="ARBA00022833"/>
    </source>
</evidence>